<dbReference type="Pfam" id="PF00112">
    <property type="entry name" value="Peptidase_C1"/>
    <property type="match status" value="1"/>
</dbReference>
<keyword evidence="3" id="KW-0378">Hydrolase</keyword>
<name>A0A5C7INP5_9ROSI</name>
<keyword evidence="4" id="KW-0788">Thiol protease</keyword>
<dbReference type="InterPro" id="IPR039417">
    <property type="entry name" value="Peptidase_C1A_papain-like"/>
</dbReference>
<evidence type="ECO:0000256" key="5">
    <source>
        <dbReference type="ARBA" id="ARBA00023157"/>
    </source>
</evidence>
<dbReference type="SUPFAM" id="SSF54001">
    <property type="entry name" value="Cysteine proteinases"/>
    <property type="match status" value="1"/>
</dbReference>
<evidence type="ECO:0000256" key="2">
    <source>
        <dbReference type="ARBA" id="ARBA00022670"/>
    </source>
</evidence>
<dbReference type="PANTHER" id="PTHR12411">
    <property type="entry name" value="CYSTEINE PROTEASE FAMILY C1-RELATED"/>
    <property type="match status" value="1"/>
</dbReference>
<evidence type="ECO:0000256" key="4">
    <source>
        <dbReference type="ARBA" id="ARBA00022807"/>
    </source>
</evidence>
<feature type="domain" description="Peptidase C1A papain C-terminal" evidence="6">
    <location>
        <begin position="45"/>
        <end position="221"/>
    </location>
</feature>
<dbReference type="Gene3D" id="2.40.50.170">
    <property type="entry name" value="Cysteine proteinases. Chain C"/>
    <property type="match status" value="1"/>
</dbReference>
<dbReference type="AlphaFoldDB" id="A0A5C7INP5"/>
<evidence type="ECO:0000313" key="7">
    <source>
        <dbReference type="EMBL" id="TXG70738.1"/>
    </source>
</evidence>
<gene>
    <name evidence="7" type="ORF">EZV62_005673</name>
</gene>
<dbReference type="GO" id="GO:0006508">
    <property type="term" value="P:proteolysis"/>
    <property type="evidence" value="ECO:0007669"/>
    <property type="project" value="UniProtKB-KW"/>
</dbReference>
<accession>A0A5C7INP5</accession>
<keyword evidence="8" id="KW-1185">Reference proteome</keyword>
<protein>
    <recommendedName>
        <fullName evidence="6">Peptidase C1A papain C-terminal domain-containing protein</fullName>
    </recommendedName>
</protein>
<comment type="caution">
    <text evidence="7">The sequence shown here is derived from an EMBL/GenBank/DDBJ whole genome shotgun (WGS) entry which is preliminary data.</text>
</comment>
<evidence type="ECO:0000256" key="3">
    <source>
        <dbReference type="ARBA" id="ARBA00022801"/>
    </source>
</evidence>
<dbReference type="Proteomes" id="UP000323000">
    <property type="component" value="Chromosome 2"/>
</dbReference>
<evidence type="ECO:0000256" key="1">
    <source>
        <dbReference type="ARBA" id="ARBA00008455"/>
    </source>
</evidence>
<dbReference type="InterPro" id="IPR025661">
    <property type="entry name" value="Pept_asp_AS"/>
</dbReference>
<comment type="similarity">
    <text evidence="1">Belongs to the peptidase C1 family.</text>
</comment>
<dbReference type="CDD" id="cd02248">
    <property type="entry name" value="Peptidase_C1A"/>
    <property type="match status" value="1"/>
</dbReference>
<keyword evidence="2" id="KW-0645">Protease</keyword>
<dbReference type="OrthoDB" id="10253408at2759"/>
<dbReference type="EMBL" id="VAHF01000002">
    <property type="protein sequence ID" value="TXG70738.1"/>
    <property type="molecule type" value="Genomic_DNA"/>
</dbReference>
<keyword evidence="5" id="KW-1015">Disulfide bond</keyword>
<dbReference type="SMART" id="SM00645">
    <property type="entry name" value="Pept_C1"/>
    <property type="match status" value="1"/>
</dbReference>
<reference evidence="8" key="1">
    <citation type="journal article" date="2019" name="Gigascience">
        <title>De novo genome assembly of the endangered Acer yangbiense, a plant species with extremely small populations endemic to Yunnan Province, China.</title>
        <authorList>
            <person name="Yang J."/>
            <person name="Wariss H.M."/>
            <person name="Tao L."/>
            <person name="Zhang R."/>
            <person name="Yun Q."/>
            <person name="Hollingsworth P."/>
            <person name="Dao Z."/>
            <person name="Luo G."/>
            <person name="Guo H."/>
            <person name="Ma Y."/>
            <person name="Sun W."/>
        </authorList>
    </citation>
    <scope>NUCLEOTIDE SEQUENCE [LARGE SCALE GENOMIC DNA]</scope>
    <source>
        <strain evidence="8">cv. Malutang</strain>
    </source>
</reference>
<sequence>MWLGLVENEEIVLRFLVTAWLLWHNWNRMVEWSKRQDWSRAGELIADYKNWWKGGWFTQRTGCCWAFSAVAAMEGINQLSTGKLISLDCDISGEDQGCNGGLMDNAFEFIIENKGLTTESNYPYQGSDGTCSKNKAAKITGYEDVPANNEAALLKAVTKQPVSVAIDAAVEYGTADDGTKYWLVKNSWGTSWGENGYIQIQRNIDAPDCLCGIAMESSYPTA</sequence>
<dbReference type="InterPro" id="IPR013128">
    <property type="entry name" value="Peptidase_C1A"/>
</dbReference>
<dbReference type="GO" id="GO:0008234">
    <property type="term" value="F:cysteine-type peptidase activity"/>
    <property type="evidence" value="ECO:0007669"/>
    <property type="project" value="UniProtKB-KW"/>
</dbReference>
<dbReference type="InterPro" id="IPR000668">
    <property type="entry name" value="Peptidase_C1A_C"/>
</dbReference>
<dbReference type="PROSITE" id="PS00640">
    <property type="entry name" value="THIOL_PROTEASE_ASN"/>
    <property type="match status" value="1"/>
</dbReference>
<dbReference type="Gene3D" id="3.90.70.10">
    <property type="entry name" value="Cysteine proteinases"/>
    <property type="match status" value="1"/>
</dbReference>
<evidence type="ECO:0000259" key="6">
    <source>
        <dbReference type="SMART" id="SM00645"/>
    </source>
</evidence>
<evidence type="ECO:0000313" key="8">
    <source>
        <dbReference type="Proteomes" id="UP000323000"/>
    </source>
</evidence>
<proteinExistence type="inferred from homology"/>
<organism evidence="7 8">
    <name type="scientific">Acer yangbiense</name>
    <dbReference type="NCBI Taxonomy" id="1000413"/>
    <lineage>
        <taxon>Eukaryota</taxon>
        <taxon>Viridiplantae</taxon>
        <taxon>Streptophyta</taxon>
        <taxon>Embryophyta</taxon>
        <taxon>Tracheophyta</taxon>
        <taxon>Spermatophyta</taxon>
        <taxon>Magnoliopsida</taxon>
        <taxon>eudicotyledons</taxon>
        <taxon>Gunneridae</taxon>
        <taxon>Pentapetalae</taxon>
        <taxon>rosids</taxon>
        <taxon>malvids</taxon>
        <taxon>Sapindales</taxon>
        <taxon>Sapindaceae</taxon>
        <taxon>Hippocastanoideae</taxon>
        <taxon>Acereae</taxon>
        <taxon>Acer</taxon>
    </lineage>
</organism>
<dbReference type="InterPro" id="IPR038765">
    <property type="entry name" value="Papain-like_cys_pep_sf"/>
</dbReference>